<evidence type="ECO:0000313" key="6">
    <source>
        <dbReference type="Proteomes" id="UP000187203"/>
    </source>
</evidence>
<dbReference type="InterPro" id="IPR038336">
    <property type="entry name" value="NET_sf"/>
</dbReference>
<evidence type="ECO:0000256" key="3">
    <source>
        <dbReference type="SAM" id="MobiDB-lite"/>
    </source>
</evidence>
<gene>
    <name evidence="5" type="ORF">COLO4_25016</name>
</gene>
<accession>A0A1R3I5A6</accession>
<evidence type="ECO:0000259" key="4">
    <source>
        <dbReference type="PROSITE" id="PS51525"/>
    </source>
</evidence>
<name>A0A1R3I5A6_9ROSI</name>
<dbReference type="InterPro" id="IPR027353">
    <property type="entry name" value="NET_dom"/>
</dbReference>
<dbReference type="EMBL" id="AWUE01018898">
    <property type="protein sequence ID" value="OMO77760.1"/>
    <property type="molecule type" value="Genomic_DNA"/>
</dbReference>
<feature type="region of interest" description="Disordered" evidence="3">
    <location>
        <begin position="68"/>
        <end position="116"/>
    </location>
</feature>
<evidence type="ECO:0000256" key="2">
    <source>
        <dbReference type="ARBA" id="ARBA00023163"/>
    </source>
</evidence>
<comment type="caution">
    <text evidence="5">The sequence shown here is derived from an EMBL/GenBank/DDBJ whole genome shotgun (WGS) entry which is preliminary data.</text>
</comment>
<evidence type="ECO:0000313" key="5">
    <source>
        <dbReference type="EMBL" id="OMO77760.1"/>
    </source>
</evidence>
<keyword evidence="1" id="KW-0805">Transcription regulation</keyword>
<protein>
    <submittedName>
        <fullName evidence="5">Global transcription factor group</fullName>
    </submittedName>
</protein>
<proteinExistence type="predicted"/>
<dbReference type="OrthoDB" id="1687477at2759"/>
<dbReference type="Gene3D" id="1.20.1270.220">
    <property type="match status" value="1"/>
</dbReference>
<dbReference type="PANTHER" id="PTHR45926">
    <property type="entry name" value="OSJNBA0053K19.4 PROTEIN"/>
    <property type="match status" value="1"/>
</dbReference>
<dbReference type="AlphaFoldDB" id="A0A1R3I5A6"/>
<keyword evidence="2" id="KW-0804">Transcription</keyword>
<evidence type="ECO:0000256" key="1">
    <source>
        <dbReference type="ARBA" id="ARBA00023015"/>
    </source>
</evidence>
<dbReference type="PROSITE" id="PS51525">
    <property type="entry name" value="NET"/>
    <property type="match status" value="1"/>
</dbReference>
<keyword evidence="6" id="KW-1185">Reference proteome</keyword>
<organism evidence="5 6">
    <name type="scientific">Corchorus olitorius</name>
    <dbReference type="NCBI Taxonomy" id="93759"/>
    <lineage>
        <taxon>Eukaryota</taxon>
        <taxon>Viridiplantae</taxon>
        <taxon>Streptophyta</taxon>
        <taxon>Embryophyta</taxon>
        <taxon>Tracheophyta</taxon>
        <taxon>Spermatophyta</taxon>
        <taxon>Magnoliopsida</taxon>
        <taxon>eudicotyledons</taxon>
        <taxon>Gunneridae</taxon>
        <taxon>Pentapetalae</taxon>
        <taxon>rosids</taxon>
        <taxon>malvids</taxon>
        <taxon>Malvales</taxon>
        <taxon>Malvaceae</taxon>
        <taxon>Grewioideae</taxon>
        <taxon>Apeibeae</taxon>
        <taxon>Corchorus</taxon>
    </lineage>
</organism>
<dbReference type="Pfam" id="PF17035">
    <property type="entry name" value="BET"/>
    <property type="match status" value="1"/>
</dbReference>
<feature type="domain" description="NET" evidence="4">
    <location>
        <begin position="1"/>
        <end position="72"/>
    </location>
</feature>
<sequence length="116" mass="12909">MSTEEKKKLGTALTRLSPEDLSKALEIVAEHNPGFQPTAQEVDLDIDAQSELTLWRLKVFVQDKLKNAGKSSESADCNNINNNENITKGNSKRKRDISDALTKNAIKRTRKLSPNS</sequence>
<feature type="compositionally biased region" description="Basic residues" evidence="3">
    <location>
        <begin position="105"/>
        <end position="116"/>
    </location>
</feature>
<dbReference type="Proteomes" id="UP000187203">
    <property type="component" value="Unassembled WGS sequence"/>
</dbReference>
<dbReference type="STRING" id="93759.A0A1R3I5A6"/>
<reference evidence="6" key="1">
    <citation type="submission" date="2013-09" db="EMBL/GenBank/DDBJ databases">
        <title>Corchorus olitorius genome sequencing.</title>
        <authorList>
            <person name="Alam M."/>
            <person name="Haque M.S."/>
            <person name="Islam M.S."/>
            <person name="Emdad E.M."/>
            <person name="Islam M.M."/>
            <person name="Ahmed B."/>
            <person name="Halim A."/>
            <person name="Hossen Q.M.M."/>
            <person name="Hossain M.Z."/>
            <person name="Ahmed R."/>
            <person name="Khan M.M."/>
            <person name="Islam R."/>
            <person name="Rashid M.M."/>
            <person name="Khan S.A."/>
            <person name="Rahman M.S."/>
            <person name="Alam M."/>
            <person name="Yahiya A.S."/>
            <person name="Khan M.S."/>
            <person name="Azam M.S."/>
            <person name="Haque T."/>
            <person name="Lashkar M.Z.H."/>
            <person name="Akhand A.I."/>
            <person name="Morshed G."/>
            <person name="Roy S."/>
            <person name="Uddin K.S."/>
            <person name="Rabeya T."/>
            <person name="Hossain A.S."/>
            <person name="Chowdhury A."/>
            <person name="Snigdha A.R."/>
            <person name="Mortoza M.S."/>
            <person name="Matin S.A."/>
            <person name="Hoque S.M.E."/>
            <person name="Islam M.K."/>
            <person name="Roy D.K."/>
            <person name="Haider R."/>
            <person name="Moosa M.M."/>
            <person name="Elias S.M."/>
            <person name="Hasan A.M."/>
            <person name="Jahan S."/>
            <person name="Shafiuddin M."/>
            <person name="Mahmood N."/>
            <person name="Shommy N.S."/>
        </authorList>
    </citation>
    <scope>NUCLEOTIDE SEQUENCE [LARGE SCALE GENOMIC DNA]</scope>
    <source>
        <strain evidence="6">cv. O-4</strain>
    </source>
</reference>